<evidence type="ECO:0000313" key="1">
    <source>
        <dbReference type="EMBL" id="KAK9945527.1"/>
    </source>
</evidence>
<dbReference type="AlphaFoldDB" id="A0AAW1YCJ4"/>
<reference evidence="1 2" key="1">
    <citation type="journal article" date="2023" name="G3 (Bethesda)">
        <title>A chromosome-length genome assembly and annotation of blackberry (Rubus argutus, cv. 'Hillquist').</title>
        <authorList>
            <person name="Bruna T."/>
            <person name="Aryal R."/>
            <person name="Dudchenko O."/>
            <person name="Sargent D.J."/>
            <person name="Mead D."/>
            <person name="Buti M."/>
            <person name="Cavallini A."/>
            <person name="Hytonen T."/>
            <person name="Andres J."/>
            <person name="Pham M."/>
            <person name="Weisz D."/>
            <person name="Mascagni F."/>
            <person name="Usai G."/>
            <person name="Natali L."/>
            <person name="Bassil N."/>
            <person name="Fernandez G.E."/>
            <person name="Lomsadze A."/>
            <person name="Armour M."/>
            <person name="Olukolu B."/>
            <person name="Poorten T."/>
            <person name="Britton C."/>
            <person name="Davik J."/>
            <person name="Ashrafi H."/>
            <person name="Aiden E.L."/>
            <person name="Borodovsky M."/>
            <person name="Worthington M."/>
        </authorList>
    </citation>
    <scope>NUCLEOTIDE SEQUENCE [LARGE SCALE GENOMIC DNA]</scope>
    <source>
        <strain evidence="1">PI 553951</strain>
    </source>
</reference>
<name>A0AAW1YCJ4_RUBAR</name>
<comment type="caution">
    <text evidence="1">The sequence shown here is derived from an EMBL/GenBank/DDBJ whole genome shotgun (WGS) entry which is preliminary data.</text>
</comment>
<dbReference type="Proteomes" id="UP001457282">
    <property type="component" value="Unassembled WGS sequence"/>
</dbReference>
<accession>A0AAW1YCJ4</accession>
<proteinExistence type="predicted"/>
<sequence length="121" mass="13618">MEDLSEIEIGSSVESFQKFVDSQRELFHSQIDELQKIVVTQCKLTGANPLSQEMAAGALSINIGKRPRDLLNPKAINYMQSIFSIKDAITKKESRELSAQFGVTVSQVREFLIVNDQELEK</sequence>
<gene>
    <name evidence="1" type="ORF">M0R45_011040</name>
</gene>
<organism evidence="1 2">
    <name type="scientific">Rubus argutus</name>
    <name type="common">Southern blackberry</name>
    <dbReference type="NCBI Taxonomy" id="59490"/>
    <lineage>
        <taxon>Eukaryota</taxon>
        <taxon>Viridiplantae</taxon>
        <taxon>Streptophyta</taxon>
        <taxon>Embryophyta</taxon>
        <taxon>Tracheophyta</taxon>
        <taxon>Spermatophyta</taxon>
        <taxon>Magnoliopsida</taxon>
        <taxon>eudicotyledons</taxon>
        <taxon>Gunneridae</taxon>
        <taxon>Pentapetalae</taxon>
        <taxon>rosids</taxon>
        <taxon>fabids</taxon>
        <taxon>Rosales</taxon>
        <taxon>Rosaceae</taxon>
        <taxon>Rosoideae</taxon>
        <taxon>Rosoideae incertae sedis</taxon>
        <taxon>Rubus</taxon>
    </lineage>
</organism>
<dbReference type="EMBL" id="JBEDUW010000002">
    <property type="protein sequence ID" value="KAK9945527.1"/>
    <property type="molecule type" value="Genomic_DNA"/>
</dbReference>
<evidence type="ECO:0000313" key="2">
    <source>
        <dbReference type="Proteomes" id="UP001457282"/>
    </source>
</evidence>
<keyword evidence="2" id="KW-1185">Reference proteome</keyword>
<protein>
    <submittedName>
        <fullName evidence="1">Uncharacterized protein</fullName>
    </submittedName>
</protein>